<proteinExistence type="predicted"/>
<accession>A0AAW3TU81</accession>
<dbReference type="Proteomes" id="UP000528945">
    <property type="component" value="Unassembled WGS sequence"/>
</dbReference>
<comment type="caution">
    <text evidence="1">The sequence shown here is derived from an EMBL/GenBank/DDBJ whole genome shotgun (WGS) entry which is preliminary data.</text>
</comment>
<sequence>MSGCTPEDDFPMPLGSRSPLKTDVPLALMRMALAILDRDGRPVPACYLQQAIDSYLDTPPAQPGPQLDAEVNAWLERNPRMLD</sequence>
<dbReference type="AlphaFoldDB" id="A0AAW3TU81"/>
<organism evidence="1 2">
    <name type="scientific">Sphingomonas aquatilis</name>
    <dbReference type="NCBI Taxonomy" id="93063"/>
    <lineage>
        <taxon>Bacteria</taxon>
        <taxon>Pseudomonadati</taxon>
        <taxon>Pseudomonadota</taxon>
        <taxon>Alphaproteobacteria</taxon>
        <taxon>Sphingomonadales</taxon>
        <taxon>Sphingomonadaceae</taxon>
        <taxon>Sphingomonas</taxon>
    </lineage>
</organism>
<evidence type="ECO:0000313" key="1">
    <source>
        <dbReference type="EMBL" id="MBB3877258.1"/>
    </source>
</evidence>
<gene>
    <name evidence="1" type="ORF">GGR47_003526</name>
</gene>
<protein>
    <submittedName>
        <fullName evidence="1">Uncharacterized protein</fullName>
    </submittedName>
</protein>
<dbReference type="EMBL" id="JACIDB010000013">
    <property type="protein sequence ID" value="MBB3877258.1"/>
    <property type="molecule type" value="Genomic_DNA"/>
</dbReference>
<name>A0AAW3TU81_9SPHN</name>
<keyword evidence="2" id="KW-1185">Reference proteome</keyword>
<reference evidence="1 2" key="1">
    <citation type="submission" date="2020-08" db="EMBL/GenBank/DDBJ databases">
        <title>Genomic Encyclopedia of Type Strains, Phase IV (KMG-IV): sequencing the most valuable type-strain genomes for metagenomic binning, comparative biology and taxonomic classification.</title>
        <authorList>
            <person name="Goeker M."/>
        </authorList>
    </citation>
    <scope>NUCLEOTIDE SEQUENCE [LARGE SCALE GENOMIC DNA]</scope>
    <source>
        <strain evidence="1 2">DSM 15581</strain>
    </source>
</reference>
<evidence type="ECO:0000313" key="2">
    <source>
        <dbReference type="Proteomes" id="UP000528945"/>
    </source>
</evidence>